<evidence type="ECO:0000313" key="3">
    <source>
        <dbReference type="EMBL" id="SPD01910.1"/>
    </source>
</evidence>
<protein>
    <submittedName>
        <fullName evidence="2">Uncharacterized protein</fullName>
    </submittedName>
</protein>
<gene>
    <name evidence="2" type="ORF">FSB_LOCUS14670</name>
    <name evidence="3" type="ORF">FSB_LOCUS29792</name>
</gene>
<feature type="compositionally biased region" description="Low complexity" evidence="1">
    <location>
        <begin position="1"/>
        <end position="16"/>
    </location>
</feature>
<sequence>MARGTSQSQSSSSSTSRLGVARRQRLQACGDVVSAEGPQPLTPQSVFQGRSERVFVLCQAKAMEMRERGSELPWRSGGASRPGVVAPRGSAAAIAGMRQRRLGGGSSTANSSNLYSWDDRRGFLCFARQKPWRRGREVRSCHGGAEEAQNGTVTVKPWRVLERETENSTERK</sequence>
<name>A0A2N9FHZ0_FAGSY</name>
<accession>A0A2N9FHZ0</accession>
<organism evidence="2">
    <name type="scientific">Fagus sylvatica</name>
    <name type="common">Beechnut</name>
    <dbReference type="NCBI Taxonomy" id="28930"/>
    <lineage>
        <taxon>Eukaryota</taxon>
        <taxon>Viridiplantae</taxon>
        <taxon>Streptophyta</taxon>
        <taxon>Embryophyta</taxon>
        <taxon>Tracheophyta</taxon>
        <taxon>Spermatophyta</taxon>
        <taxon>Magnoliopsida</taxon>
        <taxon>eudicotyledons</taxon>
        <taxon>Gunneridae</taxon>
        <taxon>Pentapetalae</taxon>
        <taxon>rosids</taxon>
        <taxon>fabids</taxon>
        <taxon>Fagales</taxon>
        <taxon>Fagaceae</taxon>
        <taxon>Fagus</taxon>
    </lineage>
</organism>
<evidence type="ECO:0000256" key="1">
    <source>
        <dbReference type="SAM" id="MobiDB-lite"/>
    </source>
</evidence>
<dbReference type="AlphaFoldDB" id="A0A2N9FHZ0"/>
<dbReference type="EMBL" id="OIVN01000877">
    <property type="protein sequence ID" value="SPC86788.1"/>
    <property type="molecule type" value="Genomic_DNA"/>
</dbReference>
<reference evidence="2" key="1">
    <citation type="submission" date="2018-02" db="EMBL/GenBank/DDBJ databases">
        <authorList>
            <person name="Cohen D.B."/>
            <person name="Kent A.D."/>
        </authorList>
    </citation>
    <scope>NUCLEOTIDE SEQUENCE</scope>
</reference>
<proteinExistence type="predicted"/>
<feature type="region of interest" description="Disordered" evidence="1">
    <location>
        <begin position="1"/>
        <end position="22"/>
    </location>
</feature>
<evidence type="ECO:0000313" key="2">
    <source>
        <dbReference type="EMBL" id="SPC86788.1"/>
    </source>
</evidence>
<dbReference type="EMBL" id="OIVN01002237">
    <property type="protein sequence ID" value="SPD01910.1"/>
    <property type="molecule type" value="Genomic_DNA"/>
</dbReference>